<evidence type="ECO:0000259" key="9">
    <source>
        <dbReference type="Pfam" id="PF11967"/>
    </source>
</evidence>
<dbReference type="Pfam" id="PF02565">
    <property type="entry name" value="RecO_C"/>
    <property type="match status" value="1"/>
</dbReference>
<dbReference type="InterPro" id="IPR003717">
    <property type="entry name" value="RecO"/>
</dbReference>
<protein>
    <recommendedName>
        <fullName evidence="3 8">DNA repair protein RecO</fullName>
    </recommendedName>
    <alternativeName>
        <fullName evidence="7 8">Recombination protein O</fullName>
    </alternativeName>
</protein>
<gene>
    <name evidence="8 10" type="primary">recO</name>
    <name evidence="10" type="ORF">NYF23_11390</name>
</gene>
<comment type="similarity">
    <text evidence="2 8">Belongs to the RecO family.</text>
</comment>
<evidence type="ECO:0000256" key="4">
    <source>
        <dbReference type="ARBA" id="ARBA00022763"/>
    </source>
</evidence>
<dbReference type="PANTHER" id="PTHR33991:SF1">
    <property type="entry name" value="DNA REPAIR PROTEIN RECO"/>
    <property type="match status" value="1"/>
</dbReference>
<dbReference type="EMBL" id="CP103416">
    <property type="protein sequence ID" value="UVW34607.1"/>
    <property type="molecule type" value="Genomic_DNA"/>
</dbReference>
<dbReference type="Gene3D" id="2.40.50.140">
    <property type="entry name" value="Nucleic acid-binding proteins"/>
    <property type="match status" value="1"/>
</dbReference>
<dbReference type="InterPro" id="IPR012340">
    <property type="entry name" value="NA-bd_OB-fold"/>
</dbReference>
<evidence type="ECO:0000256" key="3">
    <source>
        <dbReference type="ARBA" id="ARBA00021310"/>
    </source>
</evidence>
<dbReference type="Proteomes" id="UP001059934">
    <property type="component" value="Chromosome"/>
</dbReference>
<evidence type="ECO:0000256" key="7">
    <source>
        <dbReference type="ARBA" id="ARBA00033409"/>
    </source>
</evidence>
<keyword evidence="5 8" id="KW-0233">DNA recombination</keyword>
<keyword evidence="4 8" id="KW-0227">DNA damage</keyword>
<accession>A0ABY5TLG1</accession>
<dbReference type="SUPFAM" id="SSF50249">
    <property type="entry name" value="Nucleic acid-binding proteins"/>
    <property type="match status" value="1"/>
</dbReference>
<feature type="domain" description="DNA replication/recombination mediator RecO N-terminal" evidence="9">
    <location>
        <begin position="1"/>
        <end position="78"/>
    </location>
</feature>
<reference evidence="10" key="1">
    <citation type="submission" date="2022-08" db="EMBL/GenBank/DDBJ databases">
        <title>Catabolic pathway analysis in culturable SAR92 clade bacteria reveals their overlooked roles in DMSP degradation in coastal seas.</title>
        <authorList>
            <person name="He X."/>
            <person name="Zhang X."/>
            <person name="Zhang Y."/>
        </authorList>
    </citation>
    <scope>NUCLEOTIDE SEQUENCE</scope>
    <source>
        <strain evidence="10">H455</strain>
    </source>
</reference>
<comment type="function">
    <text evidence="1 8">Involved in DNA repair and RecF pathway recombination.</text>
</comment>
<evidence type="ECO:0000256" key="8">
    <source>
        <dbReference type="HAMAP-Rule" id="MF_00201"/>
    </source>
</evidence>
<organism evidence="10 11">
    <name type="scientific">SAR92 clade bacterium H455</name>
    <dbReference type="NCBI Taxonomy" id="2974818"/>
    <lineage>
        <taxon>Bacteria</taxon>
        <taxon>Pseudomonadati</taxon>
        <taxon>Pseudomonadota</taxon>
        <taxon>Gammaproteobacteria</taxon>
        <taxon>Cellvibrionales</taxon>
        <taxon>Porticoccaceae</taxon>
        <taxon>SAR92 clade</taxon>
    </lineage>
</organism>
<evidence type="ECO:0000313" key="10">
    <source>
        <dbReference type="EMBL" id="UVW34607.1"/>
    </source>
</evidence>
<dbReference type="InterPro" id="IPR042242">
    <property type="entry name" value="RecO_C"/>
</dbReference>
<evidence type="ECO:0000256" key="1">
    <source>
        <dbReference type="ARBA" id="ARBA00003065"/>
    </source>
</evidence>
<keyword evidence="6 8" id="KW-0234">DNA repair</keyword>
<evidence type="ECO:0000313" key="11">
    <source>
        <dbReference type="Proteomes" id="UP001059934"/>
    </source>
</evidence>
<name>A0ABY5TLG1_9GAMM</name>
<proteinExistence type="inferred from homology"/>
<evidence type="ECO:0000256" key="6">
    <source>
        <dbReference type="ARBA" id="ARBA00023204"/>
    </source>
</evidence>
<dbReference type="InterPro" id="IPR022572">
    <property type="entry name" value="DNA_rep/recomb_RecO_N"/>
</dbReference>
<dbReference type="Gene3D" id="1.20.1440.120">
    <property type="entry name" value="Recombination protein O, C-terminal domain"/>
    <property type="match status" value="1"/>
</dbReference>
<dbReference type="NCBIfam" id="TIGR00613">
    <property type="entry name" value="reco"/>
    <property type="match status" value="1"/>
</dbReference>
<evidence type="ECO:0000256" key="5">
    <source>
        <dbReference type="ARBA" id="ARBA00023172"/>
    </source>
</evidence>
<dbReference type="PANTHER" id="PTHR33991">
    <property type="entry name" value="DNA REPAIR PROTEIN RECO"/>
    <property type="match status" value="1"/>
</dbReference>
<dbReference type="Pfam" id="PF11967">
    <property type="entry name" value="RecO_N"/>
    <property type="match status" value="1"/>
</dbReference>
<evidence type="ECO:0000256" key="2">
    <source>
        <dbReference type="ARBA" id="ARBA00007452"/>
    </source>
</evidence>
<keyword evidence="11" id="KW-1185">Reference proteome</keyword>
<sequence length="242" mass="27659">MRIEAEPGFLLHSTPYRDTSLLVDLYTANHGRVRCVAKGFRKPNKQGINRSIFPYTEHHFSWQGRGELKTLTKADGIQTPVFLKQECLFTGLYINELFYRLLQEQDIHQYLYQQYQRFMAVLCAAQPDEVRLRQLEMTLLEELGYGLVLDGEGQTGAALIPDKYYQYIPEQGLVMSVNQREAAPGSYSGADLMNIAAGEFAQGSAQRTAKQLLRSVINFYLGGRQLHSRELYRQHLQSQSSV</sequence>
<dbReference type="HAMAP" id="MF_00201">
    <property type="entry name" value="RecO"/>
    <property type="match status" value="1"/>
</dbReference>